<gene>
    <name evidence="3" type="primary">Ankrd26_1</name>
    <name evidence="3" type="ORF">PTIVIO_R15185</name>
</gene>
<proteinExistence type="predicted"/>
<feature type="non-terminal residue" evidence="3">
    <location>
        <position position="172"/>
    </location>
</feature>
<feature type="coiled-coil region" evidence="1">
    <location>
        <begin position="106"/>
        <end position="133"/>
    </location>
</feature>
<name>A0A7K6CLS8_PTIVI</name>
<dbReference type="PANTHER" id="PTHR22245:SF3">
    <property type="entry name" value="COILED-COIL DOMAIN-CONTAINING PROTEIN 144A-RELATED"/>
    <property type="match status" value="1"/>
</dbReference>
<dbReference type="EMBL" id="VZRJ01012757">
    <property type="protein sequence ID" value="NWV14652.1"/>
    <property type="molecule type" value="Genomic_DNA"/>
</dbReference>
<comment type="caution">
    <text evidence="3">The sequence shown here is derived from an EMBL/GenBank/DDBJ whole genome shotgun (WGS) entry which is preliminary data.</text>
</comment>
<dbReference type="Pfam" id="PF12001">
    <property type="entry name" value="DUF3496"/>
    <property type="match status" value="1"/>
</dbReference>
<evidence type="ECO:0000313" key="4">
    <source>
        <dbReference type="Proteomes" id="UP000584880"/>
    </source>
</evidence>
<sequence length="172" mass="20601">KLSLQLYMEAEICEQLRAKNGDLREELSTLHGNCEKLEKNNCQLKEELLKLRHHLETNMVDHSQIEEYKREVEERARQEIRQKLQEVNLFFQEQAASQDRLEQIRASHHESLRNQLKARIRDLECELDRIKNTQQDNTISEESALQAEVEKYKALYLEEVKTRRCVAERLER</sequence>
<dbReference type="AlphaFoldDB" id="A0A7K6CLS8"/>
<organism evidence="3 4">
    <name type="scientific">Ptilonorhynchus violaceus</name>
    <name type="common">Satin bowerbird</name>
    <name type="synonym">Pyrrhocorax violaceus</name>
    <dbReference type="NCBI Taxonomy" id="28724"/>
    <lineage>
        <taxon>Eukaryota</taxon>
        <taxon>Metazoa</taxon>
        <taxon>Chordata</taxon>
        <taxon>Craniata</taxon>
        <taxon>Vertebrata</taxon>
        <taxon>Euteleostomi</taxon>
        <taxon>Archelosauria</taxon>
        <taxon>Archosauria</taxon>
        <taxon>Dinosauria</taxon>
        <taxon>Saurischia</taxon>
        <taxon>Theropoda</taxon>
        <taxon>Coelurosauria</taxon>
        <taxon>Aves</taxon>
        <taxon>Neognathae</taxon>
        <taxon>Neoaves</taxon>
        <taxon>Telluraves</taxon>
        <taxon>Australaves</taxon>
        <taxon>Passeriformes</taxon>
        <taxon>Ptilonorhynchidae</taxon>
        <taxon>Ptilonorhynchus</taxon>
    </lineage>
</organism>
<protein>
    <submittedName>
        <fullName evidence="3">ANR26 protein</fullName>
    </submittedName>
</protein>
<reference evidence="3 4" key="1">
    <citation type="submission" date="2019-09" db="EMBL/GenBank/DDBJ databases">
        <title>Bird 10,000 Genomes (B10K) Project - Family phase.</title>
        <authorList>
            <person name="Zhang G."/>
        </authorList>
    </citation>
    <scope>NUCLEOTIDE SEQUENCE [LARGE SCALE GENOMIC DNA]</scope>
    <source>
        <strain evidence="3">B10K-DU-012-10</strain>
        <tissue evidence="3">Blood</tissue>
    </source>
</reference>
<accession>A0A7K6CLS8</accession>
<evidence type="ECO:0000259" key="2">
    <source>
        <dbReference type="Pfam" id="PF12001"/>
    </source>
</evidence>
<dbReference type="InterPro" id="IPR040118">
    <property type="entry name" value="C144A/B/C"/>
</dbReference>
<feature type="coiled-coil region" evidence="1">
    <location>
        <begin position="13"/>
        <end position="40"/>
    </location>
</feature>
<keyword evidence="4" id="KW-1185">Reference proteome</keyword>
<dbReference type="PANTHER" id="PTHR22245">
    <property type="entry name" value="COILED-COIL DOMAIN-CONTAINING PROTEIN 144A-RELATED"/>
    <property type="match status" value="1"/>
</dbReference>
<evidence type="ECO:0000256" key="1">
    <source>
        <dbReference type="SAM" id="Coils"/>
    </source>
</evidence>
<dbReference type="Proteomes" id="UP000584880">
    <property type="component" value="Unassembled WGS sequence"/>
</dbReference>
<keyword evidence="1" id="KW-0175">Coiled coil</keyword>
<dbReference type="InterPro" id="IPR021885">
    <property type="entry name" value="DUF3496"/>
</dbReference>
<evidence type="ECO:0000313" key="3">
    <source>
        <dbReference type="EMBL" id="NWV14652.1"/>
    </source>
</evidence>
<feature type="domain" description="DUF3496" evidence="2">
    <location>
        <begin position="113"/>
        <end position="171"/>
    </location>
</feature>
<feature type="non-terminal residue" evidence="3">
    <location>
        <position position="1"/>
    </location>
</feature>